<dbReference type="CDD" id="cd06259">
    <property type="entry name" value="YdcF-like"/>
    <property type="match status" value="1"/>
</dbReference>
<comment type="caution">
    <text evidence="3">The sequence shown here is derived from an EMBL/GenBank/DDBJ whole genome shotgun (WGS) entry which is preliminary data.</text>
</comment>
<dbReference type="AlphaFoldDB" id="A0A6I5A1C1"/>
<evidence type="ECO:0000313" key="3">
    <source>
        <dbReference type="EMBL" id="MYL34370.1"/>
    </source>
</evidence>
<dbReference type="InterPro" id="IPR051599">
    <property type="entry name" value="Cell_Envelope_Assoc"/>
</dbReference>
<keyword evidence="1" id="KW-0472">Membrane</keyword>
<accession>A0A6I5A1C1</accession>
<dbReference type="OrthoDB" id="9782395at2"/>
<dbReference type="PANTHER" id="PTHR30336:SF20">
    <property type="entry name" value="DUF218 DOMAIN-CONTAINING PROTEIN"/>
    <property type="match status" value="1"/>
</dbReference>
<name>A0A6I5A1C1_9BACI</name>
<gene>
    <name evidence="3" type="ORF">GLW05_12255</name>
</gene>
<evidence type="ECO:0000259" key="2">
    <source>
        <dbReference type="Pfam" id="PF02698"/>
    </source>
</evidence>
<keyword evidence="1" id="KW-1133">Transmembrane helix</keyword>
<reference evidence="3 4" key="1">
    <citation type="submission" date="2019-11" db="EMBL/GenBank/DDBJ databases">
        <title>Genome sequences of 17 halophilic strains isolated from different environments.</title>
        <authorList>
            <person name="Furrow R.E."/>
        </authorList>
    </citation>
    <scope>NUCLEOTIDE SEQUENCE [LARGE SCALE GENOMIC DNA]</scope>
    <source>
        <strain evidence="3 4">22514_16_FS</strain>
    </source>
</reference>
<keyword evidence="1" id="KW-0812">Transmembrane</keyword>
<organism evidence="3 4">
    <name type="scientific">Pontibacillus yanchengensis</name>
    <dbReference type="NCBI Taxonomy" id="462910"/>
    <lineage>
        <taxon>Bacteria</taxon>
        <taxon>Bacillati</taxon>
        <taxon>Bacillota</taxon>
        <taxon>Bacilli</taxon>
        <taxon>Bacillales</taxon>
        <taxon>Bacillaceae</taxon>
        <taxon>Pontibacillus</taxon>
    </lineage>
</organism>
<proteinExistence type="predicted"/>
<dbReference type="GO" id="GO:0005886">
    <property type="term" value="C:plasma membrane"/>
    <property type="evidence" value="ECO:0007669"/>
    <property type="project" value="TreeGrafter"/>
</dbReference>
<dbReference type="Proteomes" id="UP000468638">
    <property type="component" value="Unassembled WGS sequence"/>
</dbReference>
<evidence type="ECO:0000313" key="4">
    <source>
        <dbReference type="Proteomes" id="UP000468638"/>
    </source>
</evidence>
<feature type="transmembrane region" description="Helical" evidence="1">
    <location>
        <begin position="12"/>
        <end position="31"/>
    </location>
</feature>
<feature type="domain" description="DUF218" evidence="2">
    <location>
        <begin position="46"/>
        <end position="181"/>
    </location>
</feature>
<dbReference type="InterPro" id="IPR014729">
    <property type="entry name" value="Rossmann-like_a/b/a_fold"/>
</dbReference>
<dbReference type="Pfam" id="PF02698">
    <property type="entry name" value="DUF218"/>
    <property type="match status" value="1"/>
</dbReference>
<dbReference type="PANTHER" id="PTHR30336">
    <property type="entry name" value="INNER MEMBRANE PROTEIN, PROBABLE PERMEASE"/>
    <property type="match status" value="1"/>
</dbReference>
<dbReference type="InterPro" id="IPR003848">
    <property type="entry name" value="DUF218"/>
</dbReference>
<sequence>MDKRILIRNLFMIGFVPFCLLITLIIIYAILGREYLVIEGNPQKSEAIIVLSGSDGRLEHAIKLYKKGYGENIILTNSTEPSTTKKEAIELGVPEDAIIEEKKATSTYENALFSKDIMEKRDITSAVVVTSDYHTRRSKYTFETIFSSTDINLSYDVAPSAFQTSGKMNELDKRIVLSEYTKLTGYWLRFLVT</sequence>
<dbReference type="RefSeq" id="WP_160909783.1">
    <property type="nucleotide sequence ID" value="NZ_WMEQ01000008.1"/>
</dbReference>
<dbReference type="Gene3D" id="3.40.50.620">
    <property type="entry name" value="HUPs"/>
    <property type="match status" value="1"/>
</dbReference>
<dbReference type="EMBL" id="WMEQ01000008">
    <property type="protein sequence ID" value="MYL34370.1"/>
    <property type="molecule type" value="Genomic_DNA"/>
</dbReference>
<evidence type="ECO:0000256" key="1">
    <source>
        <dbReference type="SAM" id="Phobius"/>
    </source>
</evidence>
<protein>
    <submittedName>
        <fullName evidence="3">YdcF family protein</fullName>
    </submittedName>
</protein>